<keyword evidence="5" id="KW-0677">Repeat</keyword>
<dbReference type="InterPro" id="IPR050853">
    <property type="entry name" value="WD_repeat_DNA-damage-binding"/>
</dbReference>
<keyword evidence="11" id="KW-1185">Reference proteome</keyword>
<keyword evidence="4 8" id="KW-0853">WD repeat</keyword>
<protein>
    <recommendedName>
        <fullName evidence="3">WD repeat-containing protein 76</fullName>
    </recommendedName>
</protein>
<evidence type="ECO:0000256" key="7">
    <source>
        <dbReference type="ARBA" id="ARBA00023125"/>
    </source>
</evidence>
<gene>
    <name evidence="10" type="ORF">RND81_03G082200</name>
</gene>
<dbReference type="EMBL" id="JBDFQZ010000003">
    <property type="protein sequence ID" value="KAK9741107.1"/>
    <property type="molecule type" value="Genomic_DNA"/>
</dbReference>
<dbReference type="GO" id="GO:2000001">
    <property type="term" value="P:regulation of DNA damage checkpoint"/>
    <property type="evidence" value="ECO:0007669"/>
    <property type="project" value="TreeGrafter"/>
</dbReference>
<comment type="caution">
    <text evidence="10">The sequence shown here is derived from an EMBL/GenBank/DDBJ whole genome shotgun (WGS) entry which is preliminary data.</text>
</comment>
<dbReference type="InterPro" id="IPR019775">
    <property type="entry name" value="WD40_repeat_CS"/>
</dbReference>
<proteinExistence type="inferred from homology"/>
<dbReference type="PANTHER" id="PTHR14773">
    <property type="entry name" value="WD REPEAT-CONTAINING PROTEIN 76"/>
    <property type="match status" value="1"/>
</dbReference>
<keyword evidence="6" id="KW-0227">DNA damage</keyword>
<evidence type="ECO:0000256" key="6">
    <source>
        <dbReference type="ARBA" id="ARBA00022763"/>
    </source>
</evidence>
<sequence>MGSGEKMTAYERQRLENIRRNTQMMASLNVHDRLSDLATSSKRLREEKSYKRSSEKKKKSEEPVVIRRSLRSQGIPPDSKGLPMDFNETLNPSKKTIKLSYTPSPDLEVAGPVSMKDAYGMEEGSYRAIIDKFTNITNSQSDDVGKSKTKSVANGVPMPSSKVERVNLDEPLDVNSLNLDSENIARVVPGKIYCVRFIPTTDMTMVVAGSKYGHLGFWDVKPEKEDEDVIHLYQPHASPISGIYVHPFSSSKVYTSSYDGFVRFMDIEREEFNLAYSSSSESGLFSLSLQPNDADSVYIGVGCGDLNVVDGRVGELTNSWSLHDGRINTIDFNPANPNIMVTSSSDGLACLWDLRKMDVKHSEPISLQSLVHKRAVHSAYFSPSGSSVATTSVDDNIGVICGVNFEDKFMIPHDNWTNRWISTFRATWGWDDTHLFIGNMKRRVDVVSVNQRKTIHTLESPLMSAIPCRYDAHPCTVGMLAGATSGGQIYLWTASL</sequence>
<evidence type="ECO:0000256" key="5">
    <source>
        <dbReference type="ARBA" id="ARBA00022737"/>
    </source>
</evidence>
<feature type="repeat" description="WD" evidence="8">
    <location>
        <begin position="320"/>
        <end position="362"/>
    </location>
</feature>
<dbReference type="Gene3D" id="2.130.10.10">
    <property type="entry name" value="YVTN repeat-like/Quinoprotein amine dehydrogenase"/>
    <property type="match status" value="1"/>
</dbReference>
<dbReference type="InterPro" id="IPR036322">
    <property type="entry name" value="WD40_repeat_dom_sf"/>
</dbReference>
<evidence type="ECO:0000313" key="10">
    <source>
        <dbReference type="EMBL" id="KAK9741107.1"/>
    </source>
</evidence>
<comment type="function">
    <text evidence="1">Specifically binds 5-hydroxymethylcytosine (5hmC), suggesting that it acts as a specific reader of 5hmC.</text>
</comment>
<dbReference type="AlphaFoldDB" id="A0AAW1M625"/>
<evidence type="ECO:0000313" key="11">
    <source>
        <dbReference type="Proteomes" id="UP001443914"/>
    </source>
</evidence>
<feature type="compositionally biased region" description="Basic and acidic residues" evidence="9">
    <location>
        <begin position="43"/>
        <end position="65"/>
    </location>
</feature>
<evidence type="ECO:0000256" key="9">
    <source>
        <dbReference type="SAM" id="MobiDB-lite"/>
    </source>
</evidence>
<feature type="region of interest" description="Disordered" evidence="9">
    <location>
        <begin position="17"/>
        <end position="85"/>
    </location>
</feature>
<evidence type="ECO:0000256" key="3">
    <source>
        <dbReference type="ARBA" id="ARBA00021234"/>
    </source>
</evidence>
<dbReference type="InterPro" id="IPR001680">
    <property type="entry name" value="WD40_rpt"/>
</dbReference>
<dbReference type="PANTHER" id="PTHR14773:SF0">
    <property type="entry name" value="WD REPEAT-CONTAINING PROTEIN 76"/>
    <property type="match status" value="1"/>
</dbReference>
<dbReference type="SMART" id="SM00320">
    <property type="entry name" value="WD40"/>
    <property type="match status" value="4"/>
</dbReference>
<dbReference type="PROSITE" id="PS50294">
    <property type="entry name" value="WD_REPEATS_REGION"/>
    <property type="match status" value="1"/>
</dbReference>
<dbReference type="Pfam" id="PF00400">
    <property type="entry name" value="WD40"/>
    <property type="match status" value="1"/>
</dbReference>
<reference evidence="10" key="1">
    <citation type="submission" date="2024-03" db="EMBL/GenBank/DDBJ databases">
        <title>WGS assembly of Saponaria officinalis var. Norfolk2.</title>
        <authorList>
            <person name="Jenkins J."/>
            <person name="Shu S."/>
            <person name="Grimwood J."/>
            <person name="Barry K."/>
            <person name="Goodstein D."/>
            <person name="Schmutz J."/>
            <person name="Leebens-Mack J."/>
            <person name="Osbourn A."/>
        </authorList>
    </citation>
    <scope>NUCLEOTIDE SEQUENCE [LARGE SCALE GENOMIC DNA]</scope>
    <source>
        <strain evidence="10">JIC</strain>
    </source>
</reference>
<dbReference type="InterPro" id="IPR015943">
    <property type="entry name" value="WD40/YVTN_repeat-like_dom_sf"/>
</dbReference>
<comment type="similarity">
    <text evidence="2">Belongs to the WD repeat DDB2/WDR76 family.</text>
</comment>
<evidence type="ECO:0000256" key="8">
    <source>
        <dbReference type="PROSITE-ProRule" id="PRU00221"/>
    </source>
</evidence>
<keyword evidence="7" id="KW-0238">DNA-binding</keyword>
<dbReference type="PROSITE" id="PS00678">
    <property type="entry name" value="WD_REPEATS_1"/>
    <property type="match status" value="1"/>
</dbReference>
<name>A0AAW1M625_SAPOF</name>
<evidence type="ECO:0000256" key="1">
    <source>
        <dbReference type="ARBA" id="ARBA00002530"/>
    </source>
</evidence>
<feature type="region of interest" description="Disordered" evidence="9">
    <location>
        <begin position="140"/>
        <end position="160"/>
    </location>
</feature>
<dbReference type="SUPFAM" id="SSF50978">
    <property type="entry name" value="WD40 repeat-like"/>
    <property type="match status" value="1"/>
</dbReference>
<evidence type="ECO:0000256" key="2">
    <source>
        <dbReference type="ARBA" id="ARBA00005434"/>
    </source>
</evidence>
<dbReference type="FunFam" id="2.130.10.10:FF:000180">
    <property type="entry name" value="WD repeat-containing protein 76"/>
    <property type="match status" value="1"/>
</dbReference>
<accession>A0AAW1M625</accession>
<dbReference type="GO" id="GO:0006974">
    <property type="term" value="P:DNA damage response"/>
    <property type="evidence" value="ECO:0007669"/>
    <property type="project" value="UniProtKB-KW"/>
</dbReference>
<dbReference type="GO" id="GO:0005634">
    <property type="term" value="C:nucleus"/>
    <property type="evidence" value="ECO:0007669"/>
    <property type="project" value="TreeGrafter"/>
</dbReference>
<evidence type="ECO:0000256" key="4">
    <source>
        <dbReference type="ARBA" id="ARBA00022574"/>
    </source>
</evidence>
<dbReference type="PROSITE" id="PS50082">
    <property type="entry name" value="WD_REPEATS_2"/>
    <property type="match status" value="1"/>
</dbReference>
<organism evidence="10 11">
    <name type="scientific">Saponaria officinalis</name>
    <name type="common">Common soapwort</name>
    <name type="synonym">Lychnis saponaria</name>
    <dbReference type="NCBI Taxonomy" id="3572"/>
    <lineage>
        <taxon>Eukaryota</taxon>
        <taxon>Viridiplantae</taxon>
        <taxon>Streptophyta</taxon>
        <taxon>Embryophyta</taxon>
        <taxon>Tracheophyta</taxon>
        <taxon>Spermatophyta</taxon>
        <taxon>Magnoliopsida</taxon>
        <taxon>eudicotyledons</taxon>
        <taxon>Gunneridae</taxon>
        <taxon>Pentapetalae</taxon>
        <taxon>Caryophyllales</taxon>
        <taxon>Caryophyllaceae</taxon>
        <taxon>Caryophylleae</taxon>
        <taxon>Saponaria</taxon>
    </lineage>
</organism>
<dbReference type="Proteomes" id="UP001443914">
    <property type="component" value="Unassembled WGS sequence"/>
</dbReference>
<dbReference type="GO" id="GO:0003677">
    <property type="term" value="F:DNA binding"/>
    <property type="evidence" value="ECO:0007669"/>
    <property type="project" value="UniProtKB-KW"/>
</dbReference>